<keyword evidence="4" id="KW-1185">Reference proteome</keyword>
<evidence type="ECO:0000256" key="1">
    <source>
        <dbReference type="SAM" id="SignalP"/>
    </source>
</evidence>
<dbReference type="SUPFAM" id="SSF49299">
    <property type="entry name" value="PKD domain"/>
    <property type="match status" value="1"/>
</dbReference>
<protein>
    <submittedName>
        <fullName evidence="3">PKD domain-containing protein</fullName>
    </submittedName>
</protein>
<dbReference type="InterPro" id="IPR013783">
    <property type="entry name" value="Ig-like_fold"/>
</dbReference>
<dbReference type="InterPro" id="IPR035986">
    <property type="entry name" value="PKD_dom_sf"/>
</dbReference>
<keyword evidence="1" id="KW-0732">Signal</keyword>
<dbReference type="InterPro" id="IPR022409">
    <property type="entry name" value="PKD/Chitinase_dom"/>
</dbReference>
<organism evidence="3 4">
    <name type="scientific">Polaribacter batillariae</name>
    <dbReference type="NCBI Taxonomy" id="2808900"/>
    <lineage>
        <taxon>Bacteria</taxon>
        <taxon>Pseudomonadati</taxon>
        <taxon>Bacteroidota</taxon>
        <taxon>Flavobacteriia</taxon>
        <taxon>Flavobacteriales</taxon>
        <taxon>Flavobacteriaceae</taxon>
    </lineage>
</organism>
<dbReference type="PROSITE" id="PS50093">
    <property type="entry name" value="PKD"/>
    <property type="match status" value="1"/>
</dbReference>
<evidence type="ECO:0000313" key="3">
    <source>
        <dbReference type="EMBL" id="QTD38482.1"/>
    </source>
</evidence>
<evidence type="ECO:0000313" key="4">
    <source>
        <dbReference type="Proteomes" id="UP000663935"/>
    </source>
</evidence>
<sequence length="907" mass="97003">MKTLIKVQNKMKFIFLLAIAFSFFTCEDENTFLPKVTANFTYTLNQDLGLVTFLNTSENADTYMWNFGDETNSTEINPKKIYENGTYTVTLVAKNTSGASASFTSEITILIPEVATLPITFDGANTKYEPTPFDGTAFSVIENPSLTGANATASKVGKITNSGGAFEGIAFELGAPVNLSTDKSIKMLVWSDKALPVLLKLEQGNAFVEVSENHGGTGWETMYFTFDSAASFSKLTLFIDGPGSTSGDFFIDEITQIATDAIPCLETMLELPMDFDCEGIDYATKIAGNVSFEVIDNPELSGINNTDSKVGKIVNTGQNWENGFFNLDTPIDFSVEQGVRLKLFSNAALPIKLKFEDGTGNPVEADVNHTGSGWEELTFTLNSADSYNDMIIFVDGPGTAAGTFYVDDIQQVAVAPPPPLCTDTTLALPIDFDCSGIDYNAKRVDGGIDFSVIDNPELSGVNNTATKVGAIVNKGANWENLNFTLDTPISFATDKSIKLKLYSTVSVPIKLKVETGGAPVENDQTHGGTGWEELTFTLATAESFSNIIIFIDGPGTTAGTFYIDDIEQVAGNSTIVCTDTTLALPIDFDCAGIDYNAKRVDGGIDFSVIDNPELSGVNNTATKVGAIVNKGANWENLNFTLDTPISFATDKSIKLKLYSTVSVPIKLKVETGGAPVENDQTHGGTGWEELTFTLATAESFSNFIIFIDGPGTTAGTFYIDDIEQVTSTAGGGGGGATGGCTGVFTRAAQFPVNFEGCETFMATNGEVKFGDAITAEVAENPSKSGINTSDFVLKVTKPVGANHWEGVQNAFASDFNSTLTFKVKVYSTKANVRYQFEISNDPNEPSVGNPAPITKTVANANEWTELEITFTGVPPGGHNNFVIKPDDSGSGTVTEGATHYIDDVRLE</sequence>
<name>A0ABX7SW51_9FLAO</name>
<dbReference type="SMART" id="SM00089">
    <property type="entry name" value="PKD"/>
    <property type="match status" value="1"/>
</dbReference>
<feature type="signal peptide" evidence="1">
    <location>
        <begin position="1"/>
        <end position="27"/>
    </location>
</feature>
<feature type="chain" id="PRO_5047034684" evidence="1">
    <location>
        <begin position="28"/>
        <end position="907"/>
    </location>
</feature>
<dbReference type="InterPro" id="IPR000601">
    <property type="entry name" value="PKD_dom"/>
</dbReference>
<accession>A0ABX7SW51</accession>
<dbReference type="Pfam" id="PF18911">
    <property type="entry name" value="PKD_4"/>
    <property type="match status" value="1"/>
</dbReference>
<dbReference type="RefSeq" id="WP_207972612.1">
    <property type="nucleotide sequence ID" value="NZ_CP071795.1"/>
</dbReference>
<feature type="domain" description="PKD" evidence="2">
    <location>
        <begin position="62"/>
        <end position="116"/>
    </location>
</feature>
<dbReference type="EMBL" id="CP071795">
    <property type="protein sequence ID" value="QTD38482.1"/>
    <property type="molecule type" value="Genomic_DNA"/>
</dbReference>
<dbReference type="CDD" id="cd00146">
    <property type="entry name" value="PKD"/>
    <property type="match status" value="1"/>
</dbReference>
<dbReference type="Gene3D" id="2.60.40.10">
    <property type="entry name" value="Immunoglobulins"/>
    <property type="match status" value="1"/>
</dbReference>
<reference evidence="3 4" key="1">
    <citation type="submission" date="2021-03" db="EMBL/GenBank/DDBJ databases">
        <title>Complete genome of Polaribacter_sp.G4M1.</title>
        <authorList>
            <person name="Jeong S.W."/>
            <person name="Bae J.W."/>
        </authorList>
    </citation>
    <scope>NUCLEOTIDE SEQUENCE [LARGE SCALE GENOMIC DNA]</scope>
    <source>
        <strain evidence="3 4">G4M1</strain>
    </source>
</reference>
<evidence type="ECO:0000259" key="2">
    <source>
        <dbReference type="PROSITE" id="PS50093"/>
    </source>
</evidence>
<dbReference type="Gene3D" id="2.60.120.260">
    <property type="entry name" value="Galactose-binding domain-like"/>
    <property type="match status" value="4"/>
</dbReference>
<dbReference type="Proteomes" id="UP000663935">
    <property type="component" value="Chromosome"/>
</dbReference>
<proteinExistence type="predicted"/>
<gene>
    <name evidence="3" type="ORF">JL193_04110</name>
</gene>